<accession>A0AAW2W774</accession>
<gene>
    <name evidence="1" type="ORF">Sradi_0479100</name>
</gene>
<organism evidence="1">
    <name type="scientific">Sesamum radiatum</name>
    <name type="common">Black benniseed</name>
    <dbReference type="NCBI Taxonomy" id="300843"/>
    <lineage>
        <taxon>Eukaryota</taxon>
        <taxon>Viridiplantae</taxon>
        <taxon>Streptophyta</taxon>
        <taxon>Embryophyta</taxon>
        <taxon>Tracheophyta</taxon>
        <taxon>Spermatophyta</taxon>
        <taxon>Magnoliopsida</taxon>
        <taxon>eudicotyledons</taxon>
        <taxon>Gunneridae</taxon>
        <taxon>Pentapetalae</taxon>
        <taxon>asterids</taxon>
        <taxon>lamiids</taxon>
        <taxon>Lamiales</taxon>
        <taxon>Pedaliaceae</taxon>
        <taxon>Sesamum</taxon>
    </lineage>
</organism>
<evidence type="ECO:0000313" key="1">
    <source>
        <dbReference type="EMBL" id="KAL0437712.1"/>
    </source>
</evidence>
<proteinExistence type="predicted"/>
<reference evidence="1" key="2">
    <citation type="journal article" date="2024" name="Plant">
        <title>Genomic evolution and insights into agronomic trait innovations of Sesamum species.</title>
        <authorList>
            <person name="Miao H."/>
            <person name="Wang L."/>
            <person name="Qu L."/>
            <person name="Liu H."/>
            <person name="Sun Y."/>
            <person name="Le M."/>
            <person name="Wang Q."/>
            <person name="Wei S."/>
            <person name="Zheng Y."/>
            <person name="Lin W."/>
            <person name="Duan Y."/>
            <person name="Cao H."/>
            <person name="Xiong S."/>
            <person name="Wang X."/>
            <person name="Wei L."/>
            <person name="Li C."/>
            <person name="Ma Q."/>
            <person name="Ju M."/>
            <person name="Zhao R."/>
            <person name="Li G."/>
            <person name="Mu C."/>
            <person name="Tian Q."/>
            <person name="Mei H."/>
            <person name="Zhang T."/>
            <person name="Gao T."/>
            <person name="Zhang H."/>
        </authorList>
    </citation>
    <scope>NUCLEOTIDE SEQUENCE</scope>
    <source>
        <strain evidence="1">G02</strain>
    </source>
</reference>
<comment type="caution">
    <text evidence="1">The sequence shown here is derived from an EMBL/GenBank/DDBJ whole genome shotgun (WGS) entry which is preliminary data.</text>
</comment>
<sequence length="116" mass="12840">MTNVVAAGSLFAASTRDRMVAQSQQVVVRATTRSLHAEGKGLTSCDLDDLQQPRDLRAERLHNVHRYRASARICLLAEEPARARSPVCPCDLTVPALNGWAVFLDFSENSVFCTYF</sequence>
<dbReference type="AlphaFoldDB" id="A0AAW2W774"/>
<dbReference type="EMBL" id="JACGWJ010000002">
    <property type="protein sequence ID" value="KAL0437712.1"/>
    <property type="molecule type" value="Genomic_DNA"/>
</dbReference>
<protein>
    <submittedName>
        <fullName evidence="1">Uncharacterized protein</fullName>
    </submittedName>
</protein>
<reference evidence="1" key="1">
    <citation type="submission" date="2020-06" db="EMBL/GenBank/DDBJ databases">
        <authorList>
            <person name="Li T."/>
            <person name="Hu X."/>
            <person name="Zhang T."/>
            <person name="Song X."/>
            <person name="Zhang H."/>
            <person name="Dai N."/>
            <person name="Sheng W."/>
            <person name="Hou X."/>
            <person name="Wei L."/>
        </authorList>
    </citation>
    <scope>NUCLEOTIDE SEQUENCE</scope>
    <source>
        <strain evidence="1">G02</strain>
        <tissue evidence="1">Leaf</tissue>
    </source>
</reference>
<name>A0AAW2W774_SESRA</name>